<dbReference type="EMBL" id="JAGYPE020000049">
    <property type="protein sequence ID" value="MCH6268107.1"/>
    <property type="molecule type" value="Genomic_DNA"/>
</dbReference>
<dbReference type="Proteomes" id="UP000677265">
    <property type="component" value="Unassembled WGS sequence"/>
</dbReference>
<organism evidence="1">
    <name type="scientific">Neobacillus citreus</name>
    <dbReference type="NCBI Taxonomy" id="2833578"/>
    <lineage>
        <taxon>Bacteria</taxon>
        <taxon>Bacillati</taxon>
        <taxon>Bacillota</taxon>
        <taxon>Bacilli</taxon>
        <taxon>Bacillales</taxon>
        <taxon>Bacillaceae</taxon>
        <taxon>Neobacillus</taxon>
    </lineage>
</organism>
<dbReference type="AlphaFoldDB" id="A0A942T394"/>
<evidence type="ECO:0000313" key="1">
    <source>
        <dbReference type="EMBL" id="MBS4185307.1"/>
    </source>
</evidence>
<dbReference type="InterPro" id="IPR018672">
    <property type="entry name" value="DUF2140"/>
</dbReference>
<sequence>MKNKWKVGFLVLAGINLLFAIVVLSLVLGTGSDADKKSTQMKEIKGDHVSFHVNSNKYDMNKLINHYLNEESSDSPVAYRVLLGDEVELYGSIPVFSEQVKMKLTFEPEAQKNGDLVLKQRSMSVGSLPLPISYVLKFIGDNYKLPEGVEIRPNDKLIYVHMQQLRLKSDLKIKVDQFDLKKDQIAFTILVPVD</sequence>
<keyword evidence="3" id="KW-1185">Reference proteome</keyword>
<gene>
    <name evidence="2" type="ORF">KHB02_021495</name>
    <name evidence="1" type="ORF">KHB02_28385</name>
</gene>
<protein>
    <submittedName>
        <fullName evidence="1">YpmS family protein</fullName>
    </submittedName>
</protein>
<evidence type="ECO:0000313" key="2">
    <source>
        <dbReference type="EMBL" id="MCH6268107.1"/>
    </source>
</evidence>
<accession>A0A942T394</accession>
<dbReference type="Pfam" id="PF09911">
    <property type="entry name" value="DUF2140"/>
    <property type="match status" value="1"/>
</dbReference>
<evidence type="ECO:0000313" key="3">
    <source>
        <dbReference type="Proteomes" id="UP000677265"/>
    </source>
</evidence>
<proteinExistence type="predicted"/>
<reference evidence="1" key="1">
    <citation type="submission" date="2021-05" db="EMBL/GenBank/DDBJ databases">
        <title>Novel Bacillus species.</title>
        <authorList>
            <person name="Liu G."/>
        </authorList>
    </citation>
    <scope>NUCLEOTIDE SEQUENCE</scope>
    <source>
        <strain evidence="1 3">FJAT-50051</strain>
    </source>
</reference>
<name>A0A942T394_9BACI</name>
<dbReference type="EMBL" id="JAGYPE010000005">
    <property type="protein sequence ID" value="MBS4185307.1"/>
    <property type="molecule type" value="Genomic_DNA"/>
</dbReference>
<dbReference type="RefSeq" id="WP_213145123.1">
    <property type="nucleotide sequence ID" value="NZ_JAGYPE020000049.1"/>
</dbReference>
<comment type="caution">
    <text evidence="1">The sequence shown here is derived from an EMBL/GenBank/DDBJ whole genome shotgun (WGS) entry which is preliminary data.</text>
</comment>